<dbReference type="PANTHER" id="PTHR46082:SF11">
    <property type="entry name" value="AAA+ ATPASE DOMAIN-CONTAINING PROTEIN-RELATED"/>
    <property type="match status" value="1"/>
</dbReference>
<reference evidence="1 2" key="1">
    <citation type="submission" date="2013-03" db="EMBL/GenBank/DDBJ databases">
        <title>The Genome Sequence of Exophiala aquamarina CBS 119918.</title>
        <authorList>
            <consortium name="The Broad Institute Genomics Platform"/>
            <person name="Cuomo C."/>
            <person name="de Hoog S."/>
            <person name="Gorbushina A."/>
            <person name="Walker B."/>
            <person name="Young S.K."/>
            <person name="Zeng Q."/>
            <person name="Gargeya S."/>
            <person name="Fitzgerald M."/>
            <person name="Haas B."/>
            <person name="Abouelleil A."/>
            <person name="Allen A.W."/>
            <person name="Alvarado L."/>
            <person name="Arachchi H.M."/>
            <person name="Berlin A.M."/>
            <person name="Chapman S.B."/>
            <person name="Gainer-Dewar J."/>
            <person name="Goldberg J."/>
            <person name="Griggs A."/>
            <person name="Gujja S."/>
            <person name="Hansen M."/>
            <person name="Howarth C."/>
            <person name="Imamovic A."/>
            <person name="Ireland A."/>
            <person name="Larimer J."/>
            <person name="McCowan C."/>
            <person name="Murphy C."/>
            <person name="Pearson M."/>
            <person name="Poon T.W."/>
            <person name="Priest M."/>
            <person name="Roberts A."/>
            <person name="Saif S."/>
            <person name="Shea T."/>
            <person name="Sisk P."/>
            <person name="Sykes S."/>
            <person name="Wortman J."/>
            <person name="Nusbaum C."/>
            <person name="Birren B."/>
        </authorList>
    </citation>
    <scope>NUCLEOTIDE SEQUENCE [LARGE SCALE GENOMIC DNA]</scope>
    <source>
        <strain evidence="1 2">CBS 119918</strain>
    </source>
</reference>
<name>A0A072NU87_9EURO</name>
<accession>A0A072NU87</accession>
<evidence type="ECO:0000313" key="1">
    <source>
        <dbReference type="EMBL" id="KEF51429.1"/>
    </source>
</evidence>
<dbReference type="GO" id="GO:0003824">
    <property type="term" value="F:catalytic activity"/>
    <property type="evidence" value="ECO:0007669"/>
    <property type="project" value="InterPro"/>
</dbReference>
<dbReference type="OrthoDB" id="4120225at2759"/>
<dbReference type="Proteomes" id="UP000027920">
    <property type="component" value="Unassembled WGS sequence"/>
</dbReference>
<dbReference type="GO" id="GO:0009116">
    <property type="term" value="P:nucleoside metabolic process"/>
    <property type="evidence" value="ECO:0007669"/>
    <property type="project" value="InterPro"/>
</dbReference>
<evidence type="ECO:0000313" key="2">
    <source>
        <dbReference type="Proteomes" id="UP000027920"/>
    </source>
</evidence>
<sequence length="94" mass="10237">MTAAIAHLDEQHQPITGQDKLDPNNYLVDRVHEYNVVIACLPAGVYGTNSEARVANDMLGTFTGLRFGLMVRIGGGIPNLPKYLDIHFGDVVIS</sequence>
<dbReference type="InterPro" id="IPR053137">
    <property type="entry name" value="NLR-like"/>
</dbReference>
<dbReference type="InterPro" id="IPR035994">
    <property type="entry name" value="Nucleoside_phosphorylase_sf"/>
</dbReference>
<keyword evidence="2" id="KW-1185">Reference proteome</keyword>
<dbReference type="PANTHER" id="PTHR46082">
    <property type="entry name" value="ATP/GTP-BINDING PROTEIN-RELATED"/>
    <property type="match status" value="1"/>
</dbReference>
<dbReference type="EMBL" id="AMGV01000024">
    <property type="protein sequence ID" value="KEF51429.1"/>
    <property type="molecule type" value="Genomic_DNA"/>
</dbReference>
<evidence type="ECO:0008006" key="3">
    <source>
        <dbReference type="Google" id="ProtNLM"/>
    </source>
</evidence>
<gene>
    <name evidence="1" type="ORF">A1O9_12578</name>
</gene>
<dbReference type="HOGENOM" id="CLU_000288_34_12_1"/>
<dbReference type="STRING" id="1182545.A0A072NU87"/>
<dbReference type="RefSeq" id="XP_013254019.1">
    <property type="nucleotide sequence ID" value="XM_013398565.1"/>
</dbReference>
<dbReference type="Gene3D" id="3.40.50.1580">
    <property type="entry name" value="Nucleoside phosphorylase domain"/>
    <property type="match status" value="1"/>
</dbReference>
<dbReference type="VEuPathDB" id="FungiDB:A1O9_12578"/>
<dbReference type="GeneID" id="25287472"/>
<comment type="caution">
    <text evidence="1">The sequence shown here is derived from an EMBL/GenBank/DDBJ whole genome shotgun (WGS) entry which is preliminary data.</text>
</comment>
<dbReference type="AlphaFoldDB" id="A0A072NU87"/>
<proteinExistence type="predicted"/>
<organism evidence="1 2">
    <name type="scientific">Exophiala aquamarina CBS 119918</name>
    <dbReference type="NCBI Taxonomy" id="1182545"/>
    <lineage>
        <taxon>Eukaryota</taxon>
        <taxon>Fungi</taxon>
        <taxon>Dikarya</taxon>
        <taxon>Ascomycota</taxon>
        <taxon>Pezizomycotina</taxon>
        <taxon>Eurotiomycetes</taxon>
        <taxon>Chaetothyriomycetidae</taxon>
        <taxon>Chaetothyriales</taxon>
        <taxon>Herpotrichiellaceae</taxon>
        <taxon>Exophiala</taxon>
    </lineage>
</organism>
<protein>
    <recommendedName>
        <fullName evidence="3">Nucleoside phosphorylase domain-containing protein</fullName>
    </recommendedName>
</protein>